<evidence type="ECO:0000256" key="2">
    <source>
        <dbReference type="ARBA" id="ARBA00022737"/>
    </source>
</evidence>
<reference evidence="6 7" key="1">
    <citation type="journal article" date="2023" name="Commun. Biol.">
        <title>Genome analysis of Parmales, the sister group of diatoms, reveals the evolutionary specialization of diatoms from phago-mixotrophs to photoautotrophs.</title>
        <authorList>
            <person name="Ban H."/>
            <person name="Sato S."/>
            <person name="Yoshikawa S."/>
            <person name="Yamada K."/>
            <person name="Nakamura Y."/>
            <person name="Ichinomiya M."/>
            <person name="Sato N."/>
            <person name="Blanc-Mathieu R."/>
            <person name="Endo H."/>
            <person name="Kuwata A."/>
            <person name="Ogata H."/>
        </authorList>
    </citation>
    <scope>NUCLEOTIDE SEQUENCE [LARGE SCALE GENOMIC DNA]</scope>
</reference>
<dbReference type="InterPro" id="IPR002048">
    <property type="entry name" value="EF_hand_dom"/>
</dbReference>
<proteinExistence type="predicted"/>
<organism evidence="6 7">
    <name type="scientific">Tetraparma gracilis</name>
    <dbReference type="NCBI Taxonomy" id="2962635"/>
    <lineage>
        <taxon>Eukaryota</taxon>
        <taxon>Sar</taxon>
        <taxon>Stramenopiles</taxon>
        <taxon>Ochrophyta</taxon>
        <taxon>Bolidophyceae</taxon>
        <taxon>Parmales</taxon>
        <taxon>Triparmaceae</taxon>
        <taxon>Tetraparma</taxon>
    </lineage>
</organism>
<dbReference type="Pfam" id="PF13499">
    <property type="entry name" value="EF-hand_7"/>
    <property type="match status" value="1"/>
</dbReference>
<feature type="region of interest" description="Disordered" evidence="4">
    <location>
        <begin position="476"/>
        <end position="509"/>
    </location>
</feature>
<evidence type="ECO:0000259" key="5">
    <source>
        <dbReference type="PROSITE" id="PS50222"/>
    </source>
</evidence>
<dbReference type="InterPro" id="IPR018247">
    <property type="entry name" value="EF_Hand_1_Ca_BS"/>
</dbReference>
<dbReference type="InterPro" id="IPR011992">
    <property type="entry name" value="EF-hand-dom_pair"/>
</dbReference>
<feature type="domain" description="EF-hand" evidence="5">
    <location>
        <begin position="64"/>
        <end position="99"/>
    </location>
</feature>
<dbReference type="SMART" id="SM00054">
    <property type="entry name" value="EFh"/>
    <property type="match status" value="3"/>
</dbReference>
<evidence type="ECO:0000256" key="1">
    <source>
        <dbReference type="ARBA" id="ARBA00022723"/>
    </source>
</evidence>
<feature type="compositionally biased region" description="Acidic residues" evidence="4">
    <location>
        <begin position="499"/>
        <end position="509"/>
    </location>
</feature>
<dbReference type="SUPFAM" id="SSF47473">
    <property type="entry name" value="EF-hand"/>
    <property type="match status" value="1"/>
</dbReference>
<keyword evidence="3" id="KW-0106">Calcium</keyword>
<gene>
    <name evidence="6" type="ORF">TeGR_g713</name>
</gene>
<dbReference type="Proteomes" id="UP001165060">
    <property type="component" value="Unassembled WGS sequence"/>
</dbReference>
<feature type="domain" description="EF-hand" evidence="5">
    <location>
        <begin position="132"/>
        <end position="167"/>
    </location>
</feature>
<dbReference type="PROSITE" id="PS50222">
    <property type="entry name" value="EF_HAND_2"/>
    <property type="match status" value="3"/>
</dbReference>
<sequence>MPKKTSPLKRIGKAFYYLFCCCLCPTRKARRFVRNNFHCCLPKPRWMGDKVTAETFATLGLSVGHLSEMHKAFQEIDEDGSGSIDITEFLDYVDVKLTPFSKRVFSLMDEDGSGQMDFREFVIACYNYCSFEKQGLILFAYELYDADHNGSMSVPECKSMFMEVYGADFGAAEKGFKLFEKLEKLATEDEKTFDIITKKQFIDLVNTHVNVLMPAYHIQNAIQSKIMGKRFWAKVTKKRMANMNGMDWHKHRKNGLDKVDSKAVLKKYHDQKTEELINRMKNSYRSQLIGRLGDFNPQLDSERRLSYHYKLRDLNYESFEDLSYMRQRHKIPEVLIDRKPPKGYSTVPPIAVSELANLPQWQAGSYSTTEEIRKDVEGILEWQKKMIDSKEISKFKSGAPPGYIYKDNIESGPVVKIKVDTSSKLIDWSKVKIHTFEDDNNWEDEEDAFAQAAAQKKADKEKKRRVTTVAANKAADDRLQMLGVAEGEGGGEEKKEEGGEGGEGEEDGE</sequence>
<dbReference type="PANTHER" id="PTHR45942">
    <property type="entry name" value="PROTEIN PHOSPATASE 3 REGULATORY SUBUNIT B ALPHA ISOFORM TYPE 1"/>
    <property type="match status" value="1"/>
</dbReference>
<comment type="caution">
    <text evidence="6">The sequence shown here is derived from an EMBL/GenBank/DDBJ whole genome shotgun (WGS) entry which is preliminary data.</text>
</comment>
<keyword evidence="7" id="KW-1185">Reference proteome</keyword>
<keyword evidence="2" id="KW-0677">Repeat</keyword>
<accession>A0ABQ6N0F2</accession>
<name>A0ABQ6N0F2_9STRA</name>
<evidence type="ECO:0000313" key="6">
    <source>
        <dbReference type="EMBL" id="GMI37609.1"/>
    </source>
</evidence>
<dbReference type="CDD" id="cd00051">
    <property type="entry name" value="EFh"/>
    <property type="match status" value="1"/>
</dbReference>
<feature type="domain" description="EF-hand" evidence="5">
    <location>
        <begin position="102"/>
        <end position="131"/>
    </location>
</feature>
<dbReference type="EMBL" id="BRYB01003486">
    <property type="protein sequence ID" value="GMI37609.1"/>
    <property type="molecule type" value="Genomic_DNA"/>
</dbReference>
<evidence type="ECO:0000313" key="7">
    <source>
        <dbReference type="Proteomes" id="UP001165060"/>
    </source>
</evidence>
<dbReference type="Gene3D" id="1.10.238.10">
    <property type="entry name" value="EF-hand"/>
    <property type="match status" value="1"/>
</dbReference>
<keyword evidence="1" id="KW-0479">Metal-binding</keyword>
<dbReference type="PROSITE" id="PS00018">
    <property type="entry name" value="EF_HAND_1"/>
    <property type="match status" value="2"/>
</dbReference>
<evidence type="ECO:0000256" key="4">
    <source>
        <dbReference type="SAM" id="MobiDB-lite"/>
    </source>
</evidence>
<protein>
    <recommendedName>
        <fullName evidence="5">EF-hand domain-containing protein</fullName>
    </recommendedName>
</protein>
<evidence type="ECO:0000256" key="3">
    <source>
        <dbReference type="ARBA" id="ARBA00022837"/>
    </source>
</evidence>